<dbReference type="Proteomes" id="UP000051096">
    <property type="component" value="Unassembled WGS sequence"/>
</dbReference>
<dbReference type="CDD" id="cd00552">
    <property type="entry name" value="RaiA"/>
    <property type="match status" value="1"/>
</dbReference>
<dbReference type="InterPro" id="IPR050574">
    <property type="entry name" value="HPF/YfiA_ribosome-assoc"/>
</dbReference>
<dbReference type="AlphaFoldDB" id="A0A0S8GHL2"/>
<evidence type="ECO:0008006" key="5">
    <source>
        <dbReference type="Google" id="ProtNLM"/>
    </source>
</evidence>
<evidence type="ECO:0000256" key="1">
    <source>
        <dbReference type="ARBA" id="ARBA00022845"/>
    </source>
</evidence>
<evidence type="ECO:0000313" key="4">
    <source>
        <dbReference type="Proteomes" id="UP000051096"/>
    </source>
</evidence>
<keyword evidence="1" id="KW-0810">Translation regulation</keyword>
<evidence type="ECO:0000256" key="2">
    <source>
        <dbReference type="SAM" id="Coils"/>
    </source>
</evidence>
<dbReference type="Gene3D" id="3.30.160.100">
    <property type="entry name" value="Ribosome hibernation promotion factor-like"/>
    <property type="match status" value="1"/>
</dbReference>
<keyword evidence="2" id="KW-0175">Coiled coil</keyword>
<dbReference type="GO" id="GO:0045900">
    <property type="term" value="P:negative regulation of translational elongation"/>
    <property type="evidence" value="ECO:0007669"/>
    <property type="project" value="TreeGrafter"/>
</dbReference>
<accession>A0A0S8GHL2</accession>
<protein>
    <recommendedName>
        <fullName evidence="5">Ribosomal subunit interface protein</fullName>
    </recommendedName>
</protein>
<dbReference type="Pfam" id="PF02482">
    <property type="entry name" value="Ribosomal_S30AE"/>
    <property type="match status" value="1"/>
</dbReference>
<dbReference type="PANTHER" id="PTHR33231:SF1">
    <property type="entry name" value="30S RIBOSOMAL PROTEIN"/>
    <property type="match status" value="1"/>
</dbReference>
<dbReference type="InterPro" id="IPR003489">
    <property type="entry name" value="RHF/RaiA"/>
</dbReference>
<dbReference type="EMBL" id="LJUO01000070">
    <property type="protein sequence ID" value="KPK71114.1"/>
    <property type="molecule type" value="Genomic_DNA"/>
</dbReference>
<name>A0A0S8GHL2_UNCW3</name>
<dbReference type="SUPFAM" id="SSF69754">
    <property type="entry name" value="Ribosome binding protein Y (YfiA homologue)"/>
    <property type="match status" value="1"/>
</dbReference>
<dbReference type="InterPro" id="IPR036567">
    <property type="entry name" value="RHF-like"/>
</dbReference>
<sequence length="105" mass="12304">MDVKIAARNFQLSKTLEGYARKKLGKLERYSHHIIDGDLILEKDKSISVVELNLVVKHSAVTSKVKNHDIYAGINEVVKKSERQLKKYEEKFRERKREAQKTRRP</sequence>
<proteinExistence type="predicted"/>
<feature type="coiled-coil region" evidence="2">
    <location>
        <begin position="71"/>
        <end position="98"/>
    </location>
</feature>
<evidence type="ECO:0000313" key="3">
    <source>
        <dbReference type="EMBL" id="KPK71114.1"/>
    </source>
</evidence>
<organism evidence="3 4">
    <name type="scientific">candidate division WOR_3 bacterium SM23_60</name>
    <dbReference type="NCBI Taxonomy" id="1703780"/>
    <lineage>
        <taxon>Bacteria</taxon>
        <taxon>Bacteria division WOR-3</taxon>
    </lineage>
</organism>
<dbReference type="GO" id="GO:0022627">
    <property type="term" value="C:cytosolic small ribosomal subunit"/>
    <property type="evidence" value="ECO:0007669"/>
    <property type="project" value="TreeGrafter"/>
</dbReference>
<dbReference type="NCBIfam" id="TIGR00741">
    <property type="entry name" value="yfiA"/>
    <property type="match status" value="1"/>
</dbReference>
<dbReference type="PANTHER" id="PTHR33231">
    <property type="entry name" value="30S RIBOSOMAL PROTEIN"/>
    <property type="match status" value="1"/>
</dbReference>
<dbReference type="GO" id="GO:0043024">
    <property type="term" value="F:ribosomal small subunit binding"/>
    <property type="evidence" value="ECO:0007669"/>
    <property type="project" value="TreeGrafter"/>
</dbReference>
<gene>
    <name evidence="3" type="ORF">AMJ87_07640</name>
</gene>
<comment type="caution">
    <text evidence="3">The sequence shown here is derived from an EMBL/GenBank/DDBJ whole genome shotgun (WGS) entry which is preliminary data.</text>
</comment>
<reference evidence="3 4" key="1">
    <citation type="journal article" date="2015" name="Microbiome">
        <title>Genomic resolution of linkages in carbon, nitrogen, and sulfur cycling among widespread estuary sediment bacteria.</title>
        <authorList>
            <person name="Baker B.J."/>
            <person name="Lazar C.S."/>
            <person name="Teske A.P."/>
            <person name="Dick G.J."/>
        </authorList>
    </citation>
    <scope>NUCLEOTIDE SEQUENCE [LARGE SCALE GENOMIC DNA]</scope>
    <source>
        <strain evidence="3">SM23_60</strain>
    </source>
</reference>